<keyword evidence="4" id="KW-0378">Hydrolase</keyword>
<protein>
    <submittedName>
        <fullName evidence="4">Glycosidase</fullName>
    </submittedName>
</protein>
<sequence>MFKRCLAALLCTCLMAMPAMAGQPADISPVPMRAKDSNLPAHWYQRGVFMEILVRSYQDTNGDGIGDLNGLISRLDYLQSLGIKGIWLMPIFQSADHDHGYTVVDYRAIEPAYGTLADFDRLLAEAHRRGIGVIIDYVINHSAATHPLFLDAQTGAQAQYRDWYVWQADKPVGWTAFDGDPWHAGQVGFYYGAFGGELPDFNLRNPLVVDFHLDNLRFWLNRGVDGFRFDAVGTLVENSSVAWENQPDNHPIMGRIQGLLAEYGNRFMICEAPSDPAAFAASSSCGHAFAFGLQKHLIKSIKMGRLMPDVPYLLGKLPMQSMGTLLSNHDAFAGNRLSQQFADDEASYRLAAAALMSLPGIPFIYYGEEIGLGVSTPVTHQDQELRGPMSWNGTAKAGFTKGKPFRPLVGNHRTHHVGAQLRRADSLLNTYKQLITLRNDTPALSVGAFRQLSQAHEPVFMFTRSHEQSTMLVVLNLAARPMSVKLPVDQCDAWQIKLALPALKAWQPDAQCQLVLPAQQAVFLSGP</sequence>
<dbReference type="SUPFAM" id="SSF51445">
    <property type="entry name" value="(Trans)glycosidases"/>
    <property type="match status" value="1"/>
</dbReference>
<dbReference type="InterPro" id="IPR017853">
    <property type="entry name" value="GH"/>
</dbReference>
<feature type="domain" description="Glycosyl hydrolase family 13 catalytic" evidence="3">
    <location>
        <begin position="51"/>
        <end position="406"/>
    </location>
</feature>
<comment type="caution">
    <text evidence="4">The sequence shown here is derived from an EMBL/GenBank/DDBJ whole genome shotgun (WGS) entry which is preliminary data.</text>
</comment>
<accession>A0A840MS76</accession>
<dbReference type="InterPro" id="IPR006047">
    <property type="entry name" value="GH13_cat_dom"/>
</dbReference>
<evidence type="ECO:0000256" key="2">
    <source>
        <dbReference type="SAM" id="SignalP"/>
    </source>
</evidence>
<dbReference type="Pfam" id="PF00128">
    <property type="entry name" value="Alpha-amylase"/>
    <property type="match status" value="1"/>
</dbReference>
<keyword evidence="2" id="KW-0732">Signal</keyword>
<dbReference type="GO" id="GO:0009313">
    <property type="term" value="P:oligosaccharide catabolic process"/>
    <property type="evidence" value="ECO:0007669"/>
    <property type="project" value="TreeGrafter"/>
</dbReference>
<dbReference type="Gene3D" id="3.20.20.80">
    <property type="entry name" value="Glycosidases"/>
    <property type="match status" value="2"/>
</dbReference>
<dbReference type="SMART" id="SM00642">
    <property type="entry name" value="Aamy"/>
    <property type="match status" value="1"/>
</dbReference>
<dbReference type="PANTHER" id="PTHR10357">
    <property type="entry name" value="ALPHA-AMYLASE FAMILY MEMBER"/>
    <property type="match status" value="1"/>
</dbReference>
<keyword evidence="5" id="KW-1185">Reference proteome</keyword>
<evidence type="ECO:0000256" key="1">
    <source>
        <dbReference type="ARBA" id="ARBA00008061"/>
    </source>
</evidence>
<name>A0A840MS76_9PROT</name>
<evidence type="ECO:0000259" key="3">
    <source>
        <dbReference type="SMART" id="SM00642"/>
    </source>
</evidence>
<reference evidence="4 5" key="1">
    <citation type="submission" date="2020-08" db="EMBL/GenBank/DDBJ databases">
        <title>Genomic Encyclopedia of Type Strains, Phase IV (KMG-IV): sequencing the most valuable type-strain genomes for metagenomic binning, comparative biology and taxonomic classification.</title>
        <authorList>
            <person name="Goeker M."/>
        </authorList>
    </citation>
    <scope>NUCLEOTIDE SEQUENCE [LARGE SCALE GENOMIC DNA]</scope>
    <source>
        <strain evidence="4 5">DSM 27165</strain>
    </source>
</reference>
<dbReference type="Pfam" id="PF16657">
    <property type="entry name" value="Malt_amylase_C"/>
    <property type="match status" value="1"/>
</dbReference>
<keyword evidence="4" id="KW-0326">Glycosidase</keyword>
<proteinExistence type="inferred from homology"/>
<dbReference type="CDD" id="cd11316">
    <property type="entry name" value="AmyAc_bac2_AmyA"/>
    <property type="match status" value="1"/>
</dbReference>
<feature type="signal peptide" evidence="2">
    <location>
        <begin position="1"/>
        <end position="21"/>
    </location>
</feature>
<comment type="similarity">
    <text evidence="1">Belongs to the glycosyl hydrolase 13 family.</text>
</comment>
<dbReference type="EMBL" id="JACHHY010000015">
    <property type="protein sequence ID" value="MBB5019266.1"/>
    <property type="molecule type" value="Genomic_DNA"/>
</dbReference>
<organism evidence="4 5">
    <name type="scientific">Chitinivorax tropicus</name>
    <dbReference type="NCBI Taxonomy" id="714531"/>
    <lineage>
        <taxon>Bacteria</taxon>
        <taxon>Pseudomonadati</taxon>
        <taxon>Pseudomonadota</taxon>
        <taxon>Betaproteobacteria</taxon>
        <taxon>Chitinivorax</taxon>
    </lineage>
</organism>
<dbReference type="RefSeq" id="WP_184039813.1">
    <property type="nucleotide sequence ID" value="NZ_JACHHY010000015.1"/>
</dbReference>
<dbReference type="Gene3D" id="3.90.400.10">
    <property type="entry name" value="Oligo-1,6-glucosidase, Domain 2"/>
    <property type="match status" value="1"/>
</dbReference>
<dbReference type="Proteomes" id="UP000575898">
    <property type="component" value="Unassembled WGS sequence"/>
</dbReference>
<dbReference type="Gene3D" id="2.60.40.1180">
    <property type="entry name" value="Golgi alpha-mannosidase II"/>
    <property type="match status" value="1"/>
</dbReference>
<dbReference type="PANTHER" id="PTHR10357:SF179">
    <property type="entry name" value="NEUTRAL AND BASIC AMINO ACID TRANSPORT PROTEIN RBAT"/>
    <property type="match status" value="1"/>
</dbReference>
<dbReference type="AlphaFoldDB" id="A0A840MS76"/>
<dbReference type="GO" id="GO:0004556">
    <property type="term" value="F:alpha-amylase activity"/>
    <property type="evidence" value="ECO:0007669"/>
    <property type="project" value="TreeGrafter"/>
</dbReference>
<evidence type="ECO:0000313" key="4">
    <source>
        <dbReference type="EMBL" id="MBB5019266.1"/>
    </source>
</evidence>
<dbReference type="InterPro" id="IPR045857">
    <property type="entry name" value="O16G_dom_2"/>
</dbReference>
<feature type="chain" id="PRO_5032516509" evidence="2">
    <location>
        <begin position="22"/>
        <end position="527"/>
    </location>
</feature>
<gene>
    <name evidence="4" type="ORF">HNQ59_002564</name>
</gene>
<dbReference type="InterPro" id="IPR032091">
    <property type="entry name" value="Malt_amylase-like_C"/>
</dbReference>
<evidence type="ECO:0000313" key="5">
    <source>
        <dbReference type="Proteomes" id="UP000575898"/>
    </source>
</evidence>
<dbReference type="SUPFAM" id="SSF51011">
    <property type="entry name" value="Glycosyl hydrolase domain"/>
    <property type="match status" value="1"/>
</dbReference>
<dbReference type="InterPro" id="IPR013780">
    <property type="entry name" value="Glyco_hydro_b"/>
</dbReference>